<feature type="transmembrane region" description="Helical" evidence="4">
    <location>
        <begin position="41"/>
        <end position="63"/>
    </location>
</feature>
<dbReference type="RefSeq" id="WP_107348320.1">
    <property type="nucleotide sequence ID" value="NZ_PYMH01000002.1"/>
</dbReference>
<dbReference type="SUPFAM" id="SSF55073">
    <property type="entry name" value="Nucleotide cyclase"/>
    <property type="match status" value="1"/>
</dbReference>
<dbReference type="InterPro" id="IPR043128">
    <property type="entry name" value="Rev_trsase/Diguanyl_cyclase"/>
</dbReference>
<keyword evidence="4" id="KW-0812">Transmembrane</keyword>
<sequence>MTSSLNSLLKKLKLYIPDLWSAHAHSTSFKNTRSGYLRSRITMLSSVWGGLVILWLPFDLLFLDQTYTLPIACARLLLGGLLLSLAWQNHRHTTLQRAQWYMSLMVASINVFYLYTSWVLGFPTVYSGFVYGYTLLPIIHVAILTILPVTLKESLCMLAVTALTQVLVDYLAGRLMSPETIASYWLQNVLALMVIWSQLSKLHMLMRLYRQATLDPLTGIYNRRMLLQLAEKHLVACVQRRQPFSVMLFDIDRFKRINDTWGHGVGDKVLKEFANFMQERIRKNDLFGRFGGEEFILFLPNCTACDAEHIAERMLSRIRALEVATSIDNTAISFTTSIGIANYSGSDSLSSLIERADRALYDCKDAGRDCFRFHPIDDIPNLSERQKAIA</sequence>
<feature type="transmembrane region" description="Helical" evidence="4">
    <location>
        <begin position="184"/>
        <end position="202"/>
    </location>
</feature>
<keyword evidence="4" id="KW-1133">Transmembrane helix</keyword>
<accession>A0A2T3J1Q7</accession>
<feature type="transmembrane region" description="Helical" evidence="4">
    <location>
        <begin position="126"/>
        <end position="147"/>
    </location>
</feature>
<reference evidence="6 7" key="1">
    <citation type="submission" date="2018-03" db="EMBL/GenBank/DDBJ databases">
        <title>Whole genome sequencing of Histamine producing bacteria.</title>
        <authorList>
            <person name="Butler K."/>
        </authorList>
    </citation>
    <scope>NUCLEOTIDE SEQUENCE [LARGE SCALE GENOMIC DNA]</scope>
    <source>
        <strain evidence="6 7">JCM 13586</strain>
    </source>
</reference>
<dbReference type="EMBL" id="PYMH01000002">
    <property type="protein sequence ID" value="PSU34997.1"/>
    <property type="molecule type" value="Genomic_DNA"/>
</dbReference>
<evidence type="ECO:0000313" key="7">
    <source>
        <dbReference type="Proteomes" id="UP000241222"/>
    </source>
</evidence>
<comment type="caution">
    <text evidence="6">The sequence shown here is derived from an EMBL/GenBank/DDBJ whole genome shotgun (WGS) entry which is preliminary data.</text>
</comment>
<evidence type="ECO:0000256" key="3">
    <source>
        <dbReference type="ARBA" id="ARBA00034247"/>
    </source>
</evidence>
<dbReference type="CDD" id="cd01949">
    <property type="entry name" value="GGDEF"/>
    <property type="match status" value="1"/>
</dbReference>
<dbReference type="PANTHER" id="PTHR45138:SF9">
    <property type="entry name" value="DIGUANYLATE CYCLASE DGCM-RELATED"/>
    <property type="match status" value="1"/>
</dbReference>
<evidence type="ECO:0000259" key="5">
    <source>
        <dbReference type="PROSITE" id="PS50887"/>
    </source>
</evidence>
<dbReference type="FunFam" id="3.30.70.270:FF:000001">
    <property type="entry name" value="Diguanylate cyclase domain protein"/>
    <property type="match status" value="1"/>
</dbReference>
<dbReference type="InterPro" id="IPR000160">
    <property type="entry name" value="GGDEF_dom"/>
</dbReference>
<feature type="transmembrane region" description="Helical" evidence="4">
    <location>
        <begin position="100"/>
        <end position="120"/>
    </location>
</feature>
<dbReference type="GO" id="GO:1902201">
    <property type="term" value="P:negative regulation of bacterial-type flagellum-dependent cell motility"/>
    <property type="evidence" value="ECO:0007669"/>
    <property type="project" value="TreeGrafter"/>
</dbReference>
<evidence type="ECO:0000313" key="6">
    <source>
        <dbReference type="EMBL" id="PSU34997.1"/>
    </source>
</evidence>
<organism evidence="6 7">
    <name type="scientific">Photobacterium lutimaris</name>
    <dbReference type="NCBI Taxonomy" id="388278"/>
    <lineage>
        <taxon>Bacteria</taxon>
        <taxon>Pseudomonadati</taxon>
        <taxon>Pseudomonadota</taxon>
        <taxon>Gammaproteobacteria</taxon>
        <taxon>Vibrionales</taxon>
        <taxon>Vibrionaceae</taxon>
        <taxon>Photobacterium</taxon>
    </lineage>
</organism>
<comment type="catalytic activity">
    <reaction evidence="3">
        <text>2 GTP = 3',3'-c-di-GMP + 2 diphosphate</text>
        <dbReference type="Rhea" id="RHEA:24898"/>
        <dbReference type="ChEBI" id="CHEBI:33019"/>
        <dbReference type="ChEBI" id="CHEBI:37565"/>
        <dbReference type="ChEBI" id="CHEBI:58805"/>
        <dbReference type="EC" id="2.7.7.65"/>
    </reaction>
</comment>
<feature type="domain" description="GGDEF" evidence="5">
    <location>
        <begin position="242"/>
        <end position="376"/>
    </location>
</feature>
<dbReference type="OrthoDB" id="5296913at2"/>
<proteinExistence type="predicted"/>
<evidence type="ECO:0000256" key="4">
    <source>
        <dbReference type="SAM" id="Phobius"/>
    </source>
</evidence>
<dbReference type="PANTHER" id="PTHR45138">
    <property type="entry name" value="REGULATORY COMPONENTS OF SENSORY TRANSDUCTION SYSTEM"/>
    <property type="match status" value="1"/>
</dbReference>
<feature type="transmembrane region" description="Helical" evidence="4">
    <location>
        <begin position="69"/>
        <end position="88"/>
    </location>
</feature>
<dbReference type="Proteomes" id="UP000241222">
    <property type="component" value="Unassembled WGS sequence"/>
</dbReference>
<dbReference type="Pfam" id="PF00990">
    <property type="entry name" value="GGDEF"/>
    <property type="match status" value="1"/>
</dbReference>
<keyword evidence="4" id="KW-0472">Membrane</keyword>
<name>A0A2T3J1Q7_9GAMM</name>
<dbReference type="GO" id="GO:0005886">
    <property type="term" value="C:plasma membrane"/>
    <property type="evidence" value="ECO:0007669"/>
    <property type="project" value="TreeGrafter"/>
</dbReference>
<gene>
    <name evidence="6" type="ORF">C9I99_07980</name>
</gene>
<dbReference type="InterPro" id="IPR050469">
    <property type="entry name" value="Diguanylate_Cyclase"/>
</dbReference>
<dbReference type="EC" id="2.7.7.65" evidence="2"/>
<dbReference type="AlphaFoldDB" id="A0A2T3J1Q7"/>
<dbReference type="GO" id="GO:0043709">
    <property type="term" value="P:cell adhesion involved in single-species biofilm formation"/>
    <property type="evidence" value="ECO:0007669"/>
    <property type="project" value="TreeGrafter"/>
</dbReference>
<keyword evidence="7" id="KW-1185">Reference proteome</keyword>
<evidence type="ECO:0000256" key="2">
    <source>
        <dbReference type="ARBA" id="ARBA00012528"/>
    </source>
</evidence>
<protein>
    <recommendedName>
        <fullName evidence="2">diguanylate cyclase</fullName>
        <ecNumber evidence="2">2.7.7.65</ecNumber>
    </recommendedName>
</protein>
<dbReference type="Gene3D" id="3.30.70.270">
    <property type="match status" value="1"/>
</dbReference>
<dbReference type="NCBIfam" id="TIGR00254">
    <property type="entry name" value="GGDEF"/>
    <property type="match status" value="1"/>
</dbReference>
<dbReference type="PROSITE" id="PS50887">
    <property type="entry name" value="GGDEF"/>
    <property type="match status" value="1"/>
</dbReference>
<comment type="cofactor">
    <cofactor evidence="1">
        <name>Mg(2+)</name>
        <dbReference type="ChEBI" id="CHEBI:18420"/>
    </cofactor>
</comment>
<dbReference type="SMART" id="SM00267">
    <property type="entry name" value="GGDEF"/>
    <property type="match status" value="1"/>
</dbReference>
<dbReference type="InterPro" id="IPR029787">
    <property type="entry name" value="Nucleotide_cyclase"/>
</dbReference>
<evidence type="ECO:0000256" key="1">
    <source>
        <dbReference type="ARBA" id="ARBA00001946"/>
    </source>
</evidence>
<dbReference type="GO" id="GO:0052621">
    <property type="term" value="F:diguanylate cyclase activity"/>
    <property type="evidence" value="ECO:0007669"/>
    <property type="project" value="UniProtKB-EC"/>
</dbReference>